<proteinExistence type="predicted"/>
<reference evidence="1" key="1">
    <citation type="submission" date="2020-11" db="EMBL/GenBank/DDBJ databases">
        <authorList>
            <person name="Tran Van P."/>
        </authorList>
    </citation>
    <scope>NUCLEOTIDE SEQUENCE</scope>
</reference>
<dbReference type="EMBL" id="OC319653">
    <property type="protein sequence ID" value="CAD7405970.1"/>
    <property type="molecule type" value="Genomic_DNA"/>
</dbReference>
<evidence type="ECO:0000313" key="1">
    <source>
        <dbReference type="EMBL" id="CAD7405970.1"/>
    </source>
</evidence>
<gene>
    <name evidence="1" type="ORF">TCEB3V08_LOCUS8265</name>
</gene>
<dbReference type="AlphaFoldDB" id="A0A7R9H1S8"/>
<protein>
    <submittedName>
        <fullName evidence="1">Uncharacterized protein</fullName>
    </submittedName>
</protein>
<accession>A0A7R9H1S8</accession>
<name>A0A7R9H1S8_TIMCR</name>
<organism evidence="1">
    <name type="scientific">Timema cristinae</name>
    <name type="common">Walking stick</name>
    <dbReference type="NCBI Taxonomy" id="61476"/>
    <lineage>
        <taxon>Eukaryota</taxon>
        <taxon>Metazoa</taxon>
        <taxon>Ecdysozoa</taxon>
        <taxon>Arthropoda</taxon>
        <taxon>Hexapoda</taxon>
        <taxon>Insecta</taxon>
        <taxon>Pterygota</taxon>
        <taxon>Neoptera</taxon>
        <taxon>Polyneoptera</taxon>
        <taxon>Phasmatodea</taxon>
        <taxon>Timematodea</taxon>
        <taxon>Timematoidea</taxon>
        <taxon>Timematidae</taxon>
        <taxon>Timema</taxon>
    </lineage>
</organism>
<sequence>MFPLDGGGGELSKGWLEAWREDQAYSGRRLTHAYTFPGSQEYWVAFLLRIAYSSYSLHPVDERARCDRWTFGLLRKLVHRISNKWYPLGALATSELKRSYDLLTRRTYGVGMGSPMNFLQGAVHMQCHH</sequence>